<dbReference type="EMBL" id="JAMXFF010000004">
    <property type="protein sequence ID" value="MCT7965552.1"/>
    <property type="molecule type" value="Genomic_DNA"/>
</dbReference>
<comment type="similarity">
    <text evidence="2 7">Belongs to the concentrative nucleoside transporter (CNT) (TC 2.A.41) family.</text>
</comment>
<dbReference type="InterPro" id="IPR011657">
    <property type="entry name" value="CNT_C_dom"/>
</dbReference>
<dbReference type="Pfam" id="PF07670">
    <property type="entry name" value="Gate"/>
    <property type="match status" value="1"/>
</dbReference>
<feature type="domain" description="Nucleoside transporter/FeoB GTPase Gate" evidence="10">
    <location>
        <begin position="88"/>
        <end position="186"/>
    </location>
</feature>
<accession>A0ABT2MM26</accession>
<evidence type="ECO:0000256" key="7">
    <source>
        <dbReference type="RuleBase" id="RU362018"/>
    </source>
</evidence>
<name>A0ABT2MM26_9CYAN</name>
<feature type="transmembrane region" description="Helical" evidence="7">
    <location>
        <begin position="282"/>
        <end position="304"/>
    </location>
</feature>
<dbReference type="RefSeq" id="WP_368005244.1">
    <property type="nucleotide sequence ID" value="NZ_JAMXFF010000004.1"/>
</dbReference>
<keyword evidence="5 7" id="KW-1133">Transmembrane helix</keyword>
<organism evidence="11 12">
    <name type="scientific">Laspinema palackyanum D2a</name>
    <dbReference type="NCBI Taxonomy" id="2953684"/>
    <lineage>
        <taxon>Bacteria</taxon>
        <taxon>Bacillati</taxon>
        <taxon>Cyanobacteriota</taxon>
        <taxon>Cyanophyceae</taxon>
        <taxon>Oscillatoriophycideae</taxon>
        <taxon>Oscillatoriales</taxon>
        <taxon>Laspinemataceae</taxon>
        <taxon>Laspinema</taxon>
        <taxon>Laspinema palackyanum</taxon>
    </lineage>
</organism>
<evidence type="ECO:0000256" key="1">
    <source>
        <dbReference type="ARBA" id="ARBA00004651"/>
    </source>
</evidence>
<evidence type="ECO:0000313" key="11">
    <source>
        <dbReference type="EMBL" id="MCT7965552.1"/>
    </source>
</evidence>
<keyword evidence="6 7" id="KW-0472">Membrane</keyword>
<reference evidence="11 12" key="1">
    <citation type="journal article" date="2022" name="Front. Microbiol.">
        <title>High genomic differentiation and limited gene flow indicate recent cryptic speciation within the genus Laspinema (cyanobacteria).</title>
        <authorList>
            <person name="Stanojkovic A."/>
            <person name="Skoupy S."/>
            <person name="Skaloud P."/>
            <person name="Dvorak P."/>
        </authorList>
    </citation>
    <scope>NUCLEOTIDE SEQUENCE [LARGE SCALE GENOMIC DNA]</scope>
    <source>
        <strain evidence="11 12">D2a</strain>
    </source>
</reference>
<dbReference type="InterPro" id="IPR002668">
    <property type="entry name" value="CNT_N_dom"/>
</dbReference>
<dbReference type="Pfam" id="PF07662">
    <property type="entry name" value="Nucleos_tra2_C"/>
    <property type="match status" value="1"/>
</dbReference>
<dbReference type="PANTHER" id="PTHR10590">
    <property type="entry name" value="SODIUM/NUCLEOSIDE COTRANSPORTER"/>
    <property type="match status" value="1"/>
</dbReference>
<evidence type="ECO:0000256" key="2">
    <source>
        <dbReference type="ARBA" id="ARBA00009033"/>
    </source>
</evidence>
<keyword evidence="12" id="KW-1185">Reference proteome</keyword>
<feature type="transmembrane region" description="Helical" evidence="7">
    <location>
        <begin position="91"/>
        <end position="111"/>
    </location>
</feature>
<comment type="caution">
    <text evidence="7">Lacks conserved residue(s) required for the propagation of feature annotation.</text>
</comment>
<evidence type="ECO:0000256" key="3">
    <source>
        <dbReference type="ARBA" id="ARBA00022475"/>
    </source>
</evidence>
<sequence>MERLISLLGLITFVGIAYAFSVDRKAIRWRTVLWGIGLQLFFALFILRTTPGFVLFKFLGDRVNDFLNFADVGSIFVFGENFKEHFFAFKILPTIIFFSACITLLYHYGILQRVVQGIAWVMMRTMKTSGAESLSSAANIFVGQVEAPLLIKPYIAAMTNSELHAVMTGGFATIAGGVLAAYISFGIPVEHLLSASVMSAPASLAVSKVLYPETEKSATAGQIEINRESPYINAIDAITSGAIEGLKLALNVAAMLIAFLGLVAFLNAVLGWMGSWVGISSLSLELILSYLMAPVAWLMGVPWADVEAVGMLLGKKTILNEFIAYLDLKQLIENQAISPRSVVIATYALCGFSNLGSIAIQIGGISAIAPDRQGDLARLGVRAMFAGSIACFMTACIAGLLL</sequence>
<dbReference type="Proteomes" id="UP001525890">
    <property type="component" value="Unassembled WGS sequence"/>
</dbReference>
<comment type="caution">
    <text evidence="11">The sequence shown here is derived from an EMBL/GenBank/DDBJ whole genome shotgun (WGS) entry which is preliminary data.</text>
</comment>
<proteinExistence type="inferred from homology"/>
<dbReference type="Pfam" id="PF01773">
    <property type="entry name" value="Nucleos_tra2_N"/>
    <property type="match status" value="1"/>
</dbReference>
<evidence type="ECO:0000259" key="9">
    <source>
        <dbReference type="Pfam" id="PF07662"/>
    </source>
</evidence>
<feature type="domain" description="Concentrative nucleoside transporter N-terminal" evidence="8">
    <location>
        <begin position="8"/>
        <end position="80"/>
    </location>
</feature>
<feature type="domain" description="Concentrative nucleoside transporter C-terminal" evidence="9">
    <location>
        <begin position="191"/>
        <end position="399"/>
    </location>
</feature>
<dbReference type="PANTHER" id="PTHR10590:SF4">
    <property type="entry name" value="SOLUTE CARRIER FAMILY 28 MEMBER 3"/>
    <property type="match status" value="1"/>
</dbReference>
<dbReference type="InterPro" id="IPR011642">
    <property type="entry name" value="Gate_dom"/>
</dbReference>
<dbReference type="InterPro" id="IPR008276">
    <property type="entry name" value="C_nuclsd_transpt"/>
</dbReference>
<feature type="transmembrane region" description="Helical" evidence="7">
    <location>
        <begin position="248"/>
        <end position="270"/>
    </location>
</feature>
<feature type="transmembrane region" description="Helical" evidence="7">
    <location>
        <begin position="29"/>
        <end position="47"/>
    </location>
</feature>
<evidence type="ECO:0000313" key="12">
    <source>
        <dbReference type="Proteomes" id="UP001525890"/>
    </source>
</evidence>
<evidence type="ECO:0000256" key="6">
    <source>
        <dbReference type="ARBA" id="ARBA00023136"/>
    </source>
</evidence>
<gene>
    <name evidence="11" type="ORF">NG799_04285</name>
</gene>
<evidence type="ECO:0000259" key="8">
    <source>
        <dbReference type="Pfam" id="PF01773"/>
    </source>
</evidence>
<evidence type="ECO:0000259" key="10">
    <source>
        <dbReference type="Pfam" id="PF07670"/>
    </source>
</evidence>
<feature type="transmembrane region" description="Helical" evidence="7">
    <location>
        <begin position="163"/>
        <end position="185"/>
    </location>
</feature>
<dbReference type="NCBIfam" id="TIGR00804">
    <property type="entry name" value="nupC"/>
    <property type="match status" value="1"/>
</dbReference>
<dbReference type="InterPro" id="IPR018270">
    <property type="entry name" value="C_nuclsd_transpt_met_bac"/>
</dbReference>
<keyword evidence="7" id="KW-0813">Transport</keyword>
<feature type="transmembrane region" description="Helical" evidence="7">
    <location>
        <begin position="344"/>
        <end position="369"/>
    </location>
</feature>
<keyword evidence="4 7" id="KW-0812">Transmembrane</keyword>
<evidence type="ECO:0000256" key="4">
    <source>
        <dbReference type="ARBA" id="ARBA00022692"/>
    </source>
</evidence>
<protein>
    <recommendedName>
        <fullName evidence="7">Nucleoside permease</fullName>
    </recommendedName>
</protein>
<evidence type="ECO:0000256" key="5">
    <source>
        <dbReference type="ARBA" id="ARBA00022989"/>
    </source>
</evidence>
<comment type="subcellular location">
    <subcellularLocation>
        <location evidence="1">Cell membrane</location>
        <topology evidence="1">Multi-pass membrane protein</topology>
    </subcellularLocation>
</comment>
<feature type="transmembrane region" description="Helical" evidence="7">
    <location>
        <begin position="381"/>
        <end position="401"/>
    </location>
</feature>
<keyword evidence="3" id="KW-1003">Cell membrane</keyword>